<evidence type="ECO:0000313" key="2">
    <source>
        <dbReference type="Proteomes" id="UP000247233"/>
    </source>
</evidence>
<reference evidence="1 2" key="1">
    <citation type="submission" date="2016-12" db="EMBL/GenBank/DDBJ databases">
        <title>The genomes of Aspergillus section Nigri reveals drivers in fungal speciation.</title>
        <authorList>
            <consortium name="DOE Joint Genome Institute"/>
            <person name="Vesth T.C."/>
            <person name="Nybo J."/>
            <person name="Theobald S."/>
            <person name="Brandl J."/>
            <person name="Frisvad J.C."/>
            <person name="Nielsen K.F."/>
            <person name="Lyhne E.K."/>
            <person name="Kogle M.E."/>
            <person name="Kuo A."/>
            <person name="Riley R."/>
            <person name="Clum A."/>
            <person name="Nolan M."/>
            <person name="Lipzen A."/>
            <person name="Salamov A."/>
            <person name="Henrissat B."/>
            <person name="Wiebenga A."/>
            <person name="De Vries R.P."/>
            <person name="Grigoriev I.V."/>
            <person name="Mortensen U.H."/>
            <person name="Andersen M.R."/>
            <person name="Baker S.E."/>
        </authorList>
    </citation>
    <scope>NUCLEOTIDE SEQUENCE [LARGE SCALE GENOMIC DNA]</scope>
    <source>
        <strain evidence="1 2">CBS 117.55</strain>
    </source>
</reference>
<sequence>MPHEDGVAYYPLVATVSLGAPIMLDVYEKSGNGEENGNASPRDIASCRRDAVCSRYIEKHLYGFAAWDRRHGQGQGARAQIYL</sequence>
<organism evidence="1 2">
    <name type="scientific">Aspergillus heteromorphus CBS 117.55</name>
    <dbReference type="NCBI Taxonomy" id="1448321"/>
    <lineage>
        <taxon>Eukaryota</taxon>
        <taxon>Fungi</taxon>
        <taxon>Dikarya</taxon>
        <taxon>Ascomycota</taxon>
        <taxon>Pezizomycotina</taxon>
        <taxon>Eurotiomycetes</taxon>
        <taxon>Eurotiomycetidae</taxon>
        <taxon>Eurotiales</taxon>
        <taxon>Aspergillaceae</taxon>
        <taxon>Aspergillus</taxon>
        <taxon>Aspergillus subgen. Circumdati</taxon>
    </lineage>
</organism>
<protein>
    <submittedName>
        <fullName evidence="1">Uncharacterized protein</fullName>
    </submittedName>
</protein>
<dbReference type="EMBL" id="MSFL01000014">
    <property type="protein sequence ID" value="PWY80482.1"/>
    <property type="molecule type" value="Genomic_DNA"/>
</dbReference>
<dbReference type="OrthoDB" id="412814at2759"/>
<proteinExistence type="predicted"/>
<dbReference type="Proteomes" id="UP000247233">
    <property type="component" value="Unassembled WGS sequence"/>
</dbReference>
<dbReference type="RefSeq" id="XP_025398785.1">
    <property type="nucleotide sequence ID" value="XM_025543295.1"/>
</dbReference>
<gene>
    <name evidence="1" type="ORF">BO70DRAFT_362431</name>
</gene>
<evidence type="ECO:0000313" key="1">
    <source>
        <dbReference type="EMBL" id="PWY80482.1"/>
    </source>
</evidence>
<name>A0A317W578_9EURO</name>
<comment type="caution">
    <text evidence="1">The sequence shown here is derived from an EMBL/GenBank/DDBJ whole genome shotgun (WGS) entry which is preliminary data.</text>
</comment>
<dbReference type="AlphaFoldDB" id="A0A317W578"/>
<keyword evidence="2" id="KW-1185">Reference proteome</keyword>
<dbReference type="GeneID" id="37065532"/>
<accession>A0A317W578</accession>
<dbReference type="VEuPathDB" id="FungiDB:BO70DRAFT_362431"/>